<sequence>MNEFLVDSDVMIWFLRGKKPAVDLFYKIKQLDVPFCSPISIVEVLSDVKPGEEDATESFLNFFNVILVDREIAQTAGWLVNERKSRGILMSLNDAIIVATCLVGNLFLITYNQKHYKGIKGLQIY</sequence>
<evidence type="ECO:0000256" key="4">
    <source>
        <dbReference type="ARBA" id="ARBA00022723"/>
    </source>
</evidence>
<evidence type="ECO:0000256" key="2">
    <source>
        <dbReference type="ARBA" id="ARBA00022649"/>
    </source>
</evidence>
<accession>A0A2M6XU18</accession>
<dbReference type="Proteomes" id="UP000229784">
    <property type="component" value="Unassembled WGS sequence"/>
</dbReference>
<evidence type="ECO:0000256" key="6">
    <source>
        <dbReference type="ARBA" id="ARBA00022842"/>
    </source>
</evidence>
<keyword evidence="2" id="KW-1277">Toxin-antitoxin system</keyword>
<comment type="similarity">
    <text evidence="7">Belongs to the PINc/VapC protein family.</text>
</comment>
<dbReference type="AlphaFoldDB" id="A0A2M6XU18"/>
<keyword evidence="8" id="KW-0812">Transmembrane</keyword>
<dbReference type="CDD" id="cd18741">
    <property type="entry name" value="PIN_VapC4-5_FitB-like"/>
    <property type="match status" value="1"/>
</dbReference>
<keyword evidence="8" id="KW-0472">Membrane</keyword>
<dbReference type="PANTHER" id="PTHR33653:SF1">
    <property type="entry name" value="RIBONUCLEASE VAPC2"/>
    <property type="match status" value="1"/>
</dbReference>
<protein>
    <recommendedName>
        <fullName evidence="9">PIN domain-containing protein</fullName>
    </recommendedName>
</protein>
<proteinExistence type="inferred from homology"/>
<feature type="domain" description="PIN" evidence="9">
    <location>
        <begin position="5"/>
        <end position="116"/>
    </location>
</feature>
<evidence type="ECO:0000313" key="10">
    <source>
        <dbReference type="EMBL" id="PIU14682.1"/>
    </source>
</evidence>
<dbReference type="InterPro" id="IPR002716">
    <property type="entry name" value="PIN_dom"/>
</dbReference>
<dbReference type="GO" id="GO:0004518">
    <property type="term" value="F:nuclease activity"/>
    <property type="evidence" value="ECO:0007669"/>
    <property type="project" value="UniProtKB-KW"/>
</dbReference>
<feature type="transmembrane region" description="Helical" evidence="8">
    <location>
        <begin position="88"/>
        <end position="111"/>
    </location>
</feature>
<keyword evidence="8" id="KW-1133">Transmembrane helix</keyword>
<evidence type="ECO:0000256" key="5">
    <source>
        <dbReference type="ARBA" id="ARBA00022801"/>
    </source>
</evidence>
<gene>
    <name evidence="10" type="ORF">COT20_02595</name>
</gene>
<dbReference type="PANTHER" id="PTHR33653">
    <property type="entry name" value="RIBONUCLEASE VAPC2"/>
    <property type="match status" value="1"/>
</dbReference>
<evidence type="ECO:0000256" key="7">
    <source>
        <dbReference type="ARBA" id="ARBA00038093"/>
    </source>
</evidence>
<evidence type="ECO:0000256" key="8">
    <source>
        <dbReference type="SAM" id="Phobius"/>
    </source>
</evidence>
<keyword evidence="3" id="KW-0540">Nuclease</keyword>
<evidence type="ECO:0000313" key="11">
    <source>
        <dbReference type="Proteomes" id="UP000229784"/>
    </source>
</evidence>
<keyword evidence="4" id="KW-0479">Metal-binding</keyword>
<reference evidence="11" key="1">
    <citation type="submission" date="2017-09" db="EMBL/GenBank/DDBJ databases">
        <title>Depth-based differentiation of microbial function through sediment-hosted aquifers and enrichment of novel symbionts in the deep terrestrial subsurface.</title>
        <authorList>
            <person name="Probst A.J."/>
            <person name="Ladd B."/>
            <person name="Jarett J.K."/>
            <person name="Geller-Mcgrath D.E."/>
            <person name="Sieber C.M.K."/>
            <person name="Emerson J.B."/>
            <person name="Anantharaman K."/>
            <person name="Thomas B.C."/>
            <person name="Malmstrom R."/>
            <person name="Stieglmeier M."/>
            <person name="Klingl A."/>
            <person name="Woyke T."/>
            <person name="Ryan C.M."/>
            <person name="Banfield J.F."/>
        </authorList>
    </citation>
    <scope>NUCLEOTIDE SEQUENCE [LARGE SCALE GENOMIC DNA]</scope>
</reference>
<organism evidence="10 11">
    <name type="scientific">bacterium (Candidatus Gribaldobacteria) CG08_land_8_20_14_0_20_39_15</name>
    <dbReference type="NCBI Taxonomy" id="2014273"/>
    <lineage>
        <taxon>Bacteria</taxon>
        <taxon>Candidatus Gribaldobacteria</taxon>
    </lineage>
</organism>
<evidence type="ECO:0000256" key="1">
    <source>
        <dbReference type="ARBA" id="ARBA00001946"/>
    </source>
</evidence>
<dbReference type="Gene3D" id="3.40.50.1010">
    <property type="entry name" value="5'-nuclease"/>
    <property type="match status" value="1"/>
</dbReference>
<dbReference type="Pfam" id="PF01850">
    <property type="entry name" value="PIN"/>
    <property type="match status" value="1"/>
</dbReference>
<evidence type="ECO:0000259" key="9">
    <source>
        <dbReference type="Pfam" id="PF01850"/>
    </source>
</evidence>
<evidence type="ECO:0000256" key="3">
    <source>
        <dbReference type="ARBA" id="ARBA00022722"/>
    </source>
</evidence>
<comment type="cofactor">
    <cofactor evidence="1">
        <name>Mg(2+)</name>
        <dbReference type="ChEBI" id="CHEBI:18420"/>
    </cofactor>
</comment>
<dbReference type="SUPFAM" id="SSF88723">
    <property type="entry name" value="PIN domain-like"/>
    <property type="match status" value="1"/>
</dbReference>
<dbReference type="EMBL" id="PEXQ01000063">
    <property type="protein sequence ID" value="PIU14682.1"/>
    <property type="molecule type" value="Genomic_DNA"/>
</dbReference>
<dbReference type="GO" id="GO:0016787">
    <property type="term" value="F:hydrolase activity"/>
    <property type="evidence" value="ECO:0007669"/>
    <property type="project" value="UniProtKB-KW"/>
</dbReference>
<dbReference type="InterPro" id="IPR029060">
    <property type="entry name" value="PIN-like_dom_sf"/>
</dbReference>
<keyword evidence="6" id="KW-0460">Magnesium</keyword>
<comment type="caution">
    <text evidence="10">The sequence shown here is derived from an EMBL/GenBank/DDBJ whole genome shotgun (WGS) entry which is preliminary data.</text>
</comment>
<keyword evidence="5" id="KW-0378">Hydrolase</keyword>
<name>A0A2M6XU18_9BACT</name>
<dbReference type="InterPro" id="IPR050556">
    <property type="entry name" value="Type_II_TA_system_RNase"/>
</dbReference>
<dbReference type="GO" id="GO:0046872">
    <property type="term" value="F:metal ion binding"/>
    <property type="evidence" value="ECO:0007669"/>
    <property type="project" value="UniProtKB-KW"/>
</dbReference>